<dbReference type="Proteomes" id="UP000796880">
    <property type="component" value="Unassembled WGS sequence"/>
</dbReference>
<accession>A0A8K0ME99</accession>
<evidence type="ECO:0000256" key="1">
    <source>
        <dbReference type="SAM" id="MobiDB-lite"/>
    </source>
</evidence>
<keyword evidence="3" id="KW-1185">Reference proteome</keyword>
<sequence>MTFSLRVTGTPGHYYAYKYKKFNKAVEGLSSPKSCAKRLRPKHPRTLLAKSNKILRLEVQYRMKKSVLSPEHMTAYGLRVDLEAEEEERFSRPSPTDSVPHRSLRSKVPSSPFPSVGKAIPAPEREQVTIGKGKGVAVSSANKKRARSSASPVPDIPDDLLTFIKKARTFLSSELSEEIRREGMTG</sequence>
<comment type="caution">
    <text evidence="2">The sequence shown here is derived from an EMBL/GenBank/DDBJ whole genome shotgun (WGS) entry which is preliminary data.</text>
</comment>
<organism evidence="2 3">
    <name type="scientific">Rhamnella rubrinervis</name>
    <dbReference type="NCBI Taxonomy" id="2594499"/>
    <lineage>
        <taxon>Eukaryota</taxon>
        <taxon>Viridiplantae</taxon>
        <taxon>Streptophyta</taxon>
        <taxon>Embryophyta</taxon>
        <taxon>Tracheophyta</taxon>
        <taxon>Spermatophyta</taxon>
        <taxon>Magnoliopsida</taxon>
        <taxon>eudicotyledons</taxon>
        <taxon>Gunneridae</taxon>
        <taxon>Pentapetalae</taxon>
        <taxon>rosids</taxon>
        <taxon>fabids</taxon>
        <taxon>Rosales</taxon>
        <taxon>Rhamnaceae</taxon>
        <taxon>rhamnoid group</taxon>
        <taxon>Rhamneae</taxon>
        <taxon>Rhamnella</taxon>
    </lineage>
</organism>
<protein>
    <submittedName>
        <fullName evidence="2">Uncharacterized protein</fullName>
    </submittedName>
</protein>
<evidence type="ECO:0000313" key="2">
    <source>
        <dbReference type="EMBL" id="KAF3443121.1"/>
    </source>
</evidence>
<feature type="region of interest" description="Disordered" evidence="1">
    <location>
        <begin position="85"/>
        <end position="157"/>
    </location>
</feature>
<name>A0A8K0ME99_9ROSA</name>
<reference evidence="2" key="1">
    <citation type="submission" date="2020-03" db="EMBL/GenBank/DDBJ databases">
        <title>A high-quality chromosome-level genome assembly of a woody plant with both climbing and erect habits, Rhamnella rubrinervis.</title>
        <authorList>
            <person name="Lu Z."/>
            <person name="Yang Y."/>
            <person name="Zhu X."/>
            <person name="Sun Y."/>
        </authorList>
    </citation>
    <scope>NUCLEOTIDE SEQUENCE</scope>
    <source>
        <strain evidence="2">BYM</strain>
        <tissue evidence="2">Leaf</tissue>
    </source>
</reference>
<proteinExistence type="predicted"/>
<dbReference type="AlphaFoldDB" id="A0A8K0ME99"/>
<gene>
    <name evidence="2" type="ORF">FNV43_RR17042</name>
</gene>
<evidence type="ECO:0000313" key="3">
    <source>
        <dbReference type="Proteomes" id="UP000796880"/>
    </source>
</evidence>
<dbReference type="EMBL" id="VOIH02000007">
    <property type="protein sequence ID" value="KAF3443121.1"/>
    <property type="molecule type" value="Genomic_DNA"/>
</dbReference>